<dbReference type="PANTHER" id="PTHR31225:SF243">
    <property type="entry name" value="TERPENE SYNTHASE"/>
    <property type="match status" value="1"/>
</dbReference>
<feature type="domain" description="Terpene synthase metal-binding" evidence="2">
    <location>
        <begin position="6"/>
        <end position="87"/>
    </location>
</feature>
<evidence type="ECO:0000313" key="3">
    <source>
        <dbReference type="EnsemblPlants" id="AET3Gv20045600.2"/>
    </source>
</evidence>
<dbReference type="GO" id="GO:0010333">
    <property type="term" value="F:terpene synthase activity"/>
    <property type="evidence" value="ECO:0007669"/>
    <property type="project" value="InterPro"/>
</dbReference>
<dbReference type="Gene3D" id="1.10.600.10">
    <property type="entry name" value="Farnesyl Diphosphate Synthase"/>
    <property type="match status" value="1"/>
</dbReference>
<dbReference type="PANTHER" id="PTHR31225">
    <property type="entry name" value="OS04G0344100 PROTEIN-RELATED"/>
    <property type="match status" value="1"/>
</dbReference>
<sequence length="138" mass="15856">MQYQLQSEYYMQEAQWTNDKYEPSFEEHVELSGMSTGLPMLNLMALMGYDGTIATQEVFEWMSVPVPDAVRAGALIGRFLNDISSYKVYFPPKRVEHPRPLHTATKLHSSLLKKEISFMRLTASVCRPIYTRSCRGRG</sequence>
<keyword evidence="4" id="KW-1185">Reference proteome</keyword>
<dbReference type="Pfam" id="PF03936">
    <property type="entry name" value="Terpene_synth_C"/>
    <property type="match status" value="1"/>
</dbReference>
<keyword evidence="1" id="KW-0479">Metal-binding</keyword>
<dbReference type="GO" id="GO:0016114">
    <property type="term" value="P:terpenoid biosynthetic process"/>
    <property type="evidence" value="ECO:0007669"/>
    <property type="project" value="InterPro"/>
</dbReference>
<dbReference type="InterPro" id="IPR008949">
    <property type="entry name" value="Isoprenoid_synthase_dom_sf"/>
</dbReference>
<reference evidence="3" key="5">
    <citation type="journal article" date="2021" name="G3 (Bethesda)">
        <title>Aegilops tauschii genome assembly Aet v5.0 features greater sequence contiguity and improved annotation.</title>
        <authorList>
            <person name="Wang L."/>
            <person name="Zhu T."/>
            <person name="Rodriguez J.C."/>
            <person name="Deal K.R."/>
            <person name="Dubcovsky J."/>
            <person name="McGuire P.E."/>
            <person name="Lux T."/>
            <person name="Spannagl M."/>
            <person name="Mayer K.F.X."/>
            <person name="Baldrich P."/>
            <person name="Meyers B.C."/>
            <person name="Huo N."/>
            <person name="Gu Y.Q."/>
            <person name="Zhou H."/>
            <person name="Devos K.M."/>
            <person name="Bennetzen J.L."/>
            <person name="Unver T."/>
            <person name="Budak H."/>
            <person name="Gulick P.J."/>
            <person name="Galiba G."/>
            <person name="Kalapos B."/>
            <person name="Nelson D.R."/>
            <person name="Li P."/>
            <person name="You F.M."/>
            <person name="Luo M.C."/>
            <person name="Dvorak J."/>
        </authorList>
    </citation>
    <scope>NUCLEOTIDE SEQUENCE [LARGE SCALE GENOMIC DNA]</scope>
    <source>
        <strain evidence="3">cv. AL8/78</strain>
    </source>
</reference>
<name>A0A453DR09_AEGTS</name>
<reference evidence="4" key="1">
    <citation type="journal article" date="2014" name="Science">
        <title>Ancient hybridizations among the ancestral genomes of bread wheat.</title>
        <authorList>
            <consortium name="International Wheat Genome Sequencing Consortium,"/>
            <person name="Marcussen T."/>
            <person name="Sandve S.R."/>
            <person name="Heier L."/>
            <person name="Spannagl M."/>
            <person name="Pfeifer M."/>
            <person name="Jakobsen K.S."/>
            <person name="Wulff B.B."/>
            <person name="Steuernagel B."/>
            <person name="Mayer K.F."/>
            <person name="Olsen O.A."/>
        </authorList>
    </citation>
    <scope>NUCLEOTIDE SEQUENCE [LARGE SCALE GENOMIC DNA]</scope>
    <source>
        <strain evidence="4">cv. AL8/78</strain>
    </source>
</reference>
<dbReference type="SUPFAM" id="SSF48576">
    <property type="entry name" value="Terpenoid synthases"/>
    <property type="match status" value="1"/>
</dbReference>
<reference evidence="3" key="4">
    <citation type="submission" date="2019-03" db="UniProtKB">
        <authorList>
            <consortium name="EnsemblPlants"/>
        </authorList>
    </citation>
    <scope>IDENTIFICATION</scope>
</reference>
<evidence type="ECO:0000313" key="4">
    <source>
        <dbReference type="Proteomes" id="UP000015105"/>
    </source>
</evidence>
<evidence type="ECO:0000259" key="2">
    <source>
        <dbReference type="Pfam" id="PF03936"/>
    </source>
</evidence>
<dbReference type="InterPro" id="IPR005630">
    <property type="entry name" value="Terpene_synthase_metal-bd"/>
</dbReference>
<accession>A0A453DR09</accession>
<dbReference type="AlphaFoldDB" id="A0A453DR09"/>
<protein>
    <recommendedName>
        <fullName evidence="2">Terpene synthase metal-binding domain-containing protein</fullName>
    </recommendedName>
</protein>
<dbReference type="Gramene" id="AET3Gv20045600.2">
    <property type="protein sequence ID" value="AET3Gv20045600.2"/>
    <property type="gene ID" value="AET3Gv20045600"/>
</dbReference>
<evidence type="ECO:0000256" key="1">
    <source>
        <dbReference type="ARBA" id="ARBA00022723"/>
    </source>
</evidence>
<proteinExistence type="predicted"/>
<dbReference type="EnsemblPlants" id="AET3Gv20045600.2">
    <property type="protein sequence ID" value="AET3Gv20045600.2"/>
    <property type="gene ID" value="AET3Gv20045600"/>
</dbReference>
<organism evidence="3 4">
    <name type="scientific">Aegilops tauschii subsp. strangulata</name>
    <name type="common">Goatgrass</name>
    <dbReference type="NCBI Taxonomy" id="200361"/>
    <lineage>
        <taxon>Eukaryota</taxon>
        <taxon>Viridiplantae</taxon>
        <taxon>Streptophyta</taxon>
        <taxon>Embryophyta</taxon>
        <taxon>Tracheophyta</taxon>
        <taxon>Spermatophyta</taxon>
        <taxon>Magnoliopsida</taxon>
        <taxon>Liliopsida</taxon>
        <taxon>Poales</taxon>
        <taxon>Poaceae</taxon>
        <taxon>BOP clade</taxon>
        <taxon>Pooideae</taxon>
        <taxon>Triticodae</taxon>
        <taxon>Triticeae</taxon>
        <taxon>Triticinae</taxon>
        <taxon>Aegilops</taxon>
    </lineage>
</organism>
<dbReference type="GO" id="GO:0000287">
    <property type="term" value="F:magnesium ion binding"/>
    <property type="evidence" value="ECO:0007669"/>
    <property type="project" value="InterPro"/>
</dbReference>
<reference evidence="3" key="3">
    <citation type="journal article" date="2017" name="Nature">
        <title>Genome sequence of the progenitor of the wheat D genome Aegilops tauschii.</title>
        <authorList>
            <person name="Luo M.C."/>
            <person name="Gu Y.Q."/>
            <person name="Puiu D."/>
            <person name="Wang H."/>
            <person name="Twardziok S.O."/>
            <person name="Deal K.R."/>
            <person name="Huo N."/>
            <person name="Zhu T."/>
            <person name="Wang L."/>
            <person name="Wang Y."/>
            <person name="McGuire P.E."/>
            <person name="Liu S."/>
            <person name="Long H."/>
            <person name="Ramasamy R.K."/>
            <person name="Rodriguez J.C."/>
            <person name="Van S.L."/>
            <person name="Yuan L."/>
            <person name="Wang Z."/>
            <person name="Xia Z."/>
            <person name="Xiao L."/>
            <person name="Anderson O.D."/>
            <person name="Ouyang S."/>
            <person name="Liang Y."/>
            <person name="Zimin A.V."/>
            <person name="Pertea G."/>
            <person name="Qi P."/>
            <person name="Bennetzen J.L."/>
            <person name="Dai X."/>
            <person name="Dawson M.W."/>
            <person name="Muller H.G."/>
            <person name="Kugler K."/>
            <person name="Rivarola-Duarte L."/>
            <person name="Spannagl M."/>
            <person name="Mayer K.F.X."/>
            <person name="Lu F.H."/>
            <person name="Bevan M.W."/>
            <person name="Leroy P."/>
            <person name="Li P."/>
            <person name="You F.M."/>
            <person name="Sun Q."/>
            <person name="Liu Z."/>
            <person name="Lyons E."/>
            <person name="Wicker T."/>
            <person name="Salzberg S.L."/>
            <person name="Devos K.M."/>
            <person name="Dvorak J."/>
        </authorList>
    </citation>
    <scope>NUCLEOTIDE SEQUENCE [LARGE SCALE GENOMIC DNA]</scope>
    <source>
        <strain evidence="3">cv. AL8/78</strain>
    </source>
</reference>
<dbReference type="InterPro" id="IPR050148">
    <property type="entry name" value="Terpene_synthase-like"/>
</dbReference>
<reference evidence="4" key="2">
    <citation type="journal article" date="2017" name="Nat. Plants">
        <title>The Aegilops tauschii genome reveals multiple impacts of transposons.</title>
        <authorList>
            <person name="Zhao G."/>
            <person name="Zou C."/>
            <person name="Li K."/>
            <person name="Wang K."/>
            <person name="Li T."/>
            <person name="Gao L."/>
            <person name="Zhang X."/>
            <person name="Wang H."/>
            <person name="Yang Z."/>
            <person name="Liu X."/>
            <person name="Jiang W."/>
            <person name="Mao L."/>
            <person name="Kong X."/>
            <person name="Jiao Y."/>
            <person name="Jia J."/>
        </authorList>
    </citation>
    <scope>NUCLEOTIDE SEQUENCE [LARGE SCALE GENOMIC DNA]</scope>
    <source>
        <strain evidence="4">cv. AL8/78</strain>
    </source>
</reference>
<dbReference type="Proteomes" id="UP000015105">
    <property type="component" value="Chromosome 3D"/>
</dbReference>